<dbReference type="Gene3D" id="4.10.860.10">
    <property type="entry name" value="UVR domain"/>
    <property type="match status" value="1"/>
</dbReference>
<sequence length="175" mass="19713">MICENCHVREAKVHFTKIANGQTGVMHLCQKCAQKIQGFGFGIYPGMVSDFLQALFEAESNKQFVQSENKETEKCPLCGMTLSKIQQHGKIGCSECYNQFEPQLEVLLRKIHGGGFHVGRVPAHGRPELQSRNELQQLRKKLQEAVHSEEFEEAAVLRDRIKELEKTAGGEQDGK</sequence>
<dbReference type="RefSeq" id="WP_013623532.1">
    <property type="nucleotide sequence ID" value="NC_015172.1"/>
</dbReference>
<dbReference type="PANTHER" id="PTHR38430:SF1">
    <property type="entry name" value="PROTEIN-ARGININE KINASE ACTIVATOR PROTEIN"/>
    <property type="match status" value="1"/>
</dbReference>
<dbReference type="GO" id="GO:1990170">
    <property type="term" value="P:stress response to cadmium ion"/>
    <property type="evidence" value="ECO:0007669"/>
    <property type="project" value="TreeGrafter"/>
</dbReference>
<dbReference type="STRING" id="645991.Sgly_0294"/>
<reference evidence="3 4" key="1">
    <citation type="journal article" date="2011" name="Stand. Genomic Sci.">
        <title>Complete genome sequence of Syntrophobotulus glycolicus type strain (FlGlyR).</title>
        <authorList>
            <person name="Han C."/>
            <person name="Mwirichia R."/>
            <person name="Chertkov O."/>
            <person name="Held B."/>
            <person name="Lapidus A."/>
            <person name="Nolan M."/>
            <person name="Lucas S."/>
            <person name="Hammon N."/>
            <person name="Deshpande S."/>
            <person name="Cheng J.F."/>
            <person name="Tapia R."/>
            <person name="Goodwin L."/>
            <person name="Pitluck S."/>
            <person name="Huntemann M."/>
            <person name="Liolios K."/>
            <person name="Ivanova N."/>
            <person name="Pagani I."/>
            <person name="Mavromatis K."/>
            <person name="Ovchinikova G."/>
            <person name="Pati A."/>
            <person name="Chen A."/>
            <person name="Palaniappan K."/>
            <person name="Land M."/>
            <person name="Hauser L."/>
            <person name="Brambilla E.M."/>
            <person name="Rohde M."/>
            <person name="Spring S."/>
            <person name="Sikorski J."/>
            <person name="Goker M."/>
            <person name="Woyke T."/>
            <person name="Bristow J."/>
            <person name="Eisen J.A."/>
            <person name="Markowitz V."/>
            <person name="Hugenholtz P."/>
            <person name="Kyrpides N.C."/>
            <person name="Klenk H.P."/>
            <person name="Detter J.C."/>
        </authorList>
    </citation>
    <scope>NUCLEOTIDE SEQUENCE [LARGE SCALE GENOMIC DNA]</scope>
    <source>
        <strain evidence="4">DSM 8271 / FlGlyR</strain>
    </source>
</reference>
<dbReference type="Proteomes" id="UP000007488">
    <property type="component" value="Chromosome"/>
</dbReference>
<dbReference type="GO" id="GO:1990169">
    <property type="term" value="P:stress response to copper ion"/>
    <property type="evidence" value="ECO:0007669"/>
    <property type="project" value="TreeGrafter"/>
</dbReference>
<dbReference type="KEGG" id="sgy:Sgly_0294"/>
<feature type="domain" description="UVR" evidence="2">
    <location>
        <begin position="132"/>
        <end position="167"/>
    </location>
</feature>
<dbReference type="InterPro" id="IPR025542">
    <property type="entry name" value="YacH"/>
</dbReference>
<dbReference type="GO" id="GO:0008270">
    <property type="term" value="F:zinc ion binding"/>
    <property type="evidence" value="ECO:0007669"/>
    <property type="project" value="TreeGrafter"/>
</dbReference>
<feature type="coiled-coil region" evidence="1">
    <location>
        <begin position="132"/>
        <end position="167"/>
    </location>
</feature>
<accession>F0SWX1</accession>
<dbReference type="Pfam" id="PF02151">
    <property type="entry name" value="UVR"/>
    <property type="match status" value="1"/>
</dbReference>
<dbReference type="SUPFAM" id="SSF46600">
    <property type="entry name" value="C-terminal UvrC-binding domain of UvrB"/>
    <property type="match status" value="1"/>
</dbReference>
<gene>
    <name evidence="3" type="ordered locus">Sgly_0294</name>
</gene>
<dbReference type="PANTHER" id="PTHR38430">
    <property type="entry name" value="PROTEIN-ARGININE KINASE ACTIVATOR PROTEIN"/>
    <property type="match status" value="1"/>
</dbReference>
<dbReference type="PIRSF" id="PIRSF015034">
    <property type="entry name" value="YacH"/>
    <property type="match status" value="1"/>
</dbReference>
<dbReference type="AlphaFoldDB" id="F0SWX1"/>
<evidence type="ECO:0000313" key="4">
    <source>
        <dbReference type="Proteomes" id="UP000007488"/>
    </source>
</evidence>
<dbReference type="EMBL" id="CP002547">
    <property type="protein sequence ID" value="ADY54661.1"/>
    <property type="molecule type" value="Genomic_DNA"/>
</dbReference>
<keyword evidence="4" id="KW-1185">Reference proteome</keyword>
<keyword evidence="1" id="KW-0175">Coiled coil</keyword>
<evidence type="ECO:0000313" key="3">
    <source>
        <dbReference type="EMBL" id="ADY54661.1"/>
    </source>
</evidence>
<protein>
    <submittedName>
        <fullName evidence="3">UvrB/UvrC protein</fullName>
    </submittedName>
</protein>
<evidence type="ECO:0000259" key="2">
    <source>
        <dbReference type="PROSITE" id="PS50151"/>
    </source>
</evidence>
<name>F0SWX1_SYNGF</name>
<dbReference type="eggNOG" id="COG3880">
    <property type="taxonomic scope" value="Bacteria"/>
</dbReference>
<organism evidence="3 4">
    <name type="scientific">Syntrophobotulus glycolicus (strain DSM 8271 / FlGlyR)</name>
    <dbReference type="NCBI Taxonomy" id="645991"/>
    <lineage>
        <taxon>Bacteria</taxon>
        <taxon>Bacillati</taxon>
        <taxon>Bacillota</taxon>
        <taxon>Clostridia</taxon>
        <taxon>Eubacteriales</taxon>
        <taxon>Desulfitobacteriaceae</taxon>
        <taxon>Syntrophobotulus</taxon>
    </lineage>
</organism>
<dbReference type="GO" id="GO:0046870">
    <property type="term" value="F:cadmium ion binding"/>
    <property type="evidence" value="ECO:0007669"/>
    <property type="project" value="TreeGrafter"/>
</dbReference>
<dbReference type="GO" id="GO:0050897">
    <property type="term" value="F:cobalt ion binding"/>
    <property type="evidence" value="ECO:0007669"/>
    <property type="project" value="TreeGrafter"/>
</dbReference>
<proteinExistence type="predicted"/>
<dbReference type="HOGENOM" id="CLU_102553_1_0_9"/>
<evidence type="ECO:0000256" key="1">
    <source>
        <dbReference type="SAM" id="Coils"/>
    </source>
</evidence>
<dbReference type="PROSITE" id="PS50151">
    <property type="entry name" value="UVR"/>
    <property type="match status" value="1"/>
</dbReference>
<dbReference type="OrthoDB" id="9788704at2"/>
<dbReference type="GO" id="GO:0005507">
    <property type="term" value="F:copper ion binding"/>
    <property type="evidence" value="ECO:0007669"/>
    <property type="project" value="TreeGrafter"/>
</dbReference>
<dbReference type="InterPro" id="IPR001943">
    <property type="entry name" value="UVR_dom"/>
</dbReference>
<dbReference type="InterPro" id="IPR036876">
    <property type="entry name" value="UVR_dom_sf"/>
</dbReference>
<reference evidence="4" key="2">
    <citation type="submission" date="2011-02" db="EMBL/GenBank/DDBJ databases">
        <title>The complete genome of Syntrophobotulus glycolicus DSM 8271.</title>
        <authorList>
            <person name="Lucas S."/>
            <person name="Copeland A."/>
            <person name="Lapidus A."/>
            <person name="Bruce D."/>
            <person name="Goodwin L."/>
            <person name="Pitluck S."/>
            <person name="Kyrpides N."/>
            <person name="Mavromatis K."/>
            <person name="Pagani I."/>
            <person name="Ivanova N."/>
            <person name="Mikhailova N."/>
            <person name="Chertkov O."/>
            <person name="Held B."/>
            <person name="Detter J.C."/>
            <person name="Tapia R."/>
            <person name="Han C."/>
            <person name="Land M."/>
            <person name="Hauser L."/>
            <person name="Markowitz V."/>
            <person name="Cheng J.-F."/>
            <person name="Hugenholtz P."/>
            <person name="Woyke T."/>
            <person name="Wu D."/>
            <person name="Spring S."/>
            <person name="Schroeder M."/>
            <person name="Brambilla E."/>
            <person name="Klenk H.-P."/>
            <person name="Eisen J.A."/>
        </authorList>
    </citation>
    <scope>NUCLEOTIDE SEQUENCE [LARGE SCALE GENOMIC DNA]</scope>
    <source>
        <strain evidence="4">DSM 8271 / FlGlyR</strain>
    </source>
</reference>